<sequence length="130" mass="14961">MSIGLTVREQALVCVNSIREGNDRFSRVCRHITPQPQLVGFCPPNHPRVFSSSYKWLLVEVYVEGRNHYAAATYCNTLTFTTLLPYFARTMDDAERYLDFTKDVYARAYEKGLKSKQDEIKRALGLGDMQ</sequence>
<dbReference type="EMBL" id="MH375644">
    <property type="protein sequence ID" value="AXC34423.1"/>
    <property type="molecule type" value="Genomic_DNA"/>
</dbReference>
<name>A0A384ZS16_9CAUD</name>
<dbReference type="Proteomes" id="UP000260311">
    <property type="component" value="Segment"/>
</dbReference>
<proteinExistence type="predicted"/>
<keyword evidence="2" id="KW-1185">Reference proteome</keyword>
<evidence type="ECO:0000313" key="1">
    <source>
        <dbReference type="EMBL" id="AXC34423.1"/>
    </source>
</evidence>
<organism evidence="1 2">
    <name type="scientific">Vibrio phage YC</name>
    <dbReference type="NCBI Taxonomy" id="2267403"/>
    <lineage>
        <taxon>Viruses</taxon>
        <taxon>Duplodnaviria</taxon>
        <taxon>Heunggongvirae</taxon>
        <taxon>Uroviricota</taxon>
        <taxon>Caudoviricetes</taxon>
        <taxon>Pantevenvirales</taxon>
        <taxon>Ackermannviridae</taxon>
        <taxon>Campanilevirus</taxon>
        <taxon>Campanilevirus YC</taxon>
    </lineage>
</organism>
<evidence type="ECO:0000313" key="2">
    <source>
        <dbReference type="Proteomes" id="UP000260311"/>
    </source>
</evidence>
<reference evidence="1 2" key="1">
    <citation type="submission" date="2018-05" db="EMBL/GenBank/DDBJ databases">
        <title>The genome of Vibrio coralliilyticus phage YC.</title>
        <authorList>
            <person name="Benler S."/>
        </authorList>
    </citation>
    <scope>NUCLEOTIDE SEQUENCE [LARGE SCALE GENOMIC DNA]</scope>
</reference>
<accession>A0A384ZS16</accession>
<dbReference type="GeneID" id="55608501"/>
<dbReference type="RefSeq" id="YP_009838269.1">
    <property type="nucleotide sequence ID" value="NC_048709.1"/>
</dbReference>
<protein>
    <submittedName>
        <fullName evidence="1">Uncharacterized protein</fullName>
    </submittedName>
</protein>
<dbReference type="KEGG" id="vg:55608501"/>